<evidence type="ECO:0000313" key="3">
    <source>
        <dbReference type="Proteomes" id="UP000299102"/>
    </source>
</evidence>
<protein>
    <submittedName>
        <fullName evidence="2">Uncharacterized protein</fullName>
    </submittedName>
</protein>
<evidence type="ECO:0000256" key="1">
    <source>
        <dbReference type="SAM" id="MobiDB-lite"/>
    </source>
</evidence>
<comment type="caution">
    <text evidence="2">The sequence shown here is derived from an EMBL/GenBank/DDBJ whole genome shotgun (WGS) entry which is preliminary data.</text>
</comment>
<gene>
    <name evidence="2" type="ORF">EVAR_99605_1</name>
</gene>
<feature type="region of interest" description="Disordered" evidence="1">
    <location>
        <begin position="42"/>
        <end position="78"/>
    </location>
</feature>
<reference evidence="2 3" key="1">
    <citation type="journal article" date="2019" name="Commun. Biol.">
        <title>The bagworm genome reveals a unique fibroin gene that provides high tensile strength.</title>
        <authorList>
            <person name="Kono N."/>
            <person name="Nakamura H."/>
            <person name="Ohtoshi R."/>
            <person name="Tomita M."/>
            <person name="Numata K."/>
            <person name="Arakawa K."/>
        </authorList>
    </citation>
    <scope>NUCLEOTIDE SEQUENCE [LARGE SCALE GENOMIC DNA]</scope>
</reference>
<proteinExistence type="predicted"/>
<sequence length="157" mass="17429">MAAWVQRAARRGRRRRHPDLALDKSCAAAGRPERNQFSLRNVSSEPEGPFYDYGRPRHTRPPRGRVVLNGGASNGHRPTAGRIRVIILKNFEIDLGRPAPRPAHRAYTPSEISSPLFLADTDGIEPPPISRDVTSSAPHGSTARAHNDDRSRKARFV</sequence>
<dbReference type="AlphaFoldDB" id="A0A4C2A060"/>
<keyword evidence="3" id="KW-1185">Reference proteome</keyword>
<accession>A0A4C2A060</accession>
<feature type="region of interest" description="Disordered" evidence="1">
    <location>
        <begin position="122"/>
        <end position="157"/>
    </location>
</feature>
<name>A0A4C2A060_EUMVA</name>
<evidence type="ECO:0000313" key="2">
    <source>
        <dbReference type="EMBL" id="GBP92335.1"/>
    </source>
</evidence>
<dbReference type="Proteomes" id="UP000299102">
    <property type="component" value="Unassembled WGS sequence"/>
</dbReference>
<organism evidence="2 3">
    <name type="scientific">Eumeta variegata</name>
    <name type="common">Bagworm moth</name>
    <name type="synonym">Eumeta japonica</name>
    <dbReference type="NCBI Taxonomy" id="151549"/>
    <lineage>
        <taxon>Eukaryota</taxon>
        <taxon>Metazoa</taxon>
        <taxon>Ecdysozoa</taxon>
        <taxon>Arthropoda</taxon>
        <taxon>Hexapoda</taxon>
        <taxon>Insecta</taxon>
        <taxon>Pterygota</taxon>
        <taxon>Neoptera</taxon>
        <taxon>Endopterygota</taxon>
        <taxon>Lepidoptera</taxon>
        <taxon>Glossata</taxon>
        <taxon>Ditrysia</taxon>
        <taxon>Tineoidea</taxon>
        <taxon>Psychidae</taxon>
        <taxon>Oiketicinae</taxon>
        <taxon>Eumeta</taxon>
    </lineage>
</organism>
<dbReference type="EMBL" id="BGZK01002264">
    <property type="protein sequence ID" value="GBP92335.1"/>
    <property type="molecule type" value="Genomic_DNA"/>
</dbReference>